<protein>
    <submittedName>
        <fullName evidence="1">Uncharacterized protein</fullName>
    </submittedName>
</protein>
<sequence>MRNLETYVVDAGSAIVFQPSNNVYALGKNRYIGMLMVYVGAECPGDIGTIGRGVGINREESAKTGFVTYDHSQGGWWRVASINTRIEQVCKDVRAKRERESLKGVSSHV</sequence>
<accession>A0A1F5MFH3</accession>
<comment type="caution">
    <text evidence="1">The sequence shown here is derived from an EMBL/GenBank/DDBJ whole genome shotgun (WGS) entry which is preliminary data.</text>
</comment>
<dbReference type="Proteomes" id="UP000183317">
    <property type="component" value="Unassembled WGS sequence"/>
</dbReference>
<reference evidence="1 2" key="1">
    <citation type="journal article" date="2016" name="Nat. Commun.">
        <title>Thousands of microbial genomes shed light on interconnected biogeochemical processes in an aquifer system.</title>
        <authorList>
            <person name="Anantharaman K."/>
            <person name="Brown C.T."/>
            <person name="Hug L.A."/>
            <person name="Sharon I."/>
            <person name="Castelle C.J."/>
            <person name="Probst A.J."/>
            <person name="Thomas B.C."/>
            <person name="Singh A."/>
            <person name="Wilkins M.J."/>
            <person name="Karaoz U."/>
            <person name="Brodie E.L."/>
            <person name="Williams K.H."/>
            <person name="Hubbard S.S."/>
            <person name="Banfield J.F."/>
        </authorList>
    </citation>
    <scope>NUCLEOTIDE SEQUENCE [LARGE SCALE GENOMIC DNA]</scope>
</reference>
<evidence type="ECO:0000313" key="2">
    <source>
        <dbReference type="Proteomes" id="UP000183317"/>
    </source>
</evidence>
<organism evidence="1 2">
    <name type="scientific">Candidatus Daviesbacteria bacterium RIFCSPLOWO2_02_FULL_36_8</name>
    <dbReference type="NCBI Taxonomy" id="1797793"/>
    <lineage>
        <taxon>Bacteria</taxon>
        <taxon>Candidatus Daviesiibacteriota</taxon>
    </lineage>
</organism>
<gene>
    <name evidence="1" type="ORF">A3J13_02435</name>
</gene>
<dbReference type="AlphaFoldDB" id="A0A1F5MFH3"/>
<proteinExistence type="predicted"/>
<dbReference type="EMBL" id="MFDU01000047">
    <property type="protein sequence ID" value="OGE64099.1"/>
    <property type="molecule type" value="Genomic_DNA"/>
</dbReference>
<evidence type="ECO:0000313" key="1">
    <source>
        <dbReference type="EMBL" id="OGE64099.1"/>
    </source>
</evidence>
<name>A0A1F5MFH3_9BACT</name>